<dbReference type="AlphaFoldDB" id="A0A9P9A152"/>
<dbReference type="RefSeq" id="XP_045960909.1">
    <property type="nucleotide sequence ID" value="XM_046099456.1"/>
</dbReference>
<evidence type="ECO:0000313" key="3">
    <source>
        <dbReference type="EMBL" id="KAH6656675.1"/>
    </source>
</evidence>
<dbReference type="InterPro" id="IPR046539">
    <property type="entry name" value="DUF6604"/>
</dbReference>
<organism evidence="3 4">
    <name type="scientific">Truncatella angustata</name>
    <dbReference type="NCBI Taxonomy" id="152316"/>
    <lineage>
        <taxon>Eukaryota</taxon>
        <taxon>Fungi</taxon>
        <taxon>Dikarya</taxon>
        <taxon>Ascomycota</taxon>
        <taxon>Pezizomycotina</taxon>
        <taxon>Sordariomycetes</taxon>
        <taxon>Xylariomycetidae</taxon>
        <taxon>Amphisphaeriales</taxon>
        <taxon>Sporocadaceae</taxon>
        <taxon>Truncatella</taxon>
    </lineage>
</organism>
<accession>A0A9P9A152</accession>
<feature type="region of interest" description="Disordered" evidence="1">
    <location>
        <begin position="59"/>
        <end position="78"/>
    </location>
</feature>
<evidence type="ECO:0000259" key="2">
    <source>
        <dbReference type="Pfam" id="PF20253"/>
    </source>
</evidence>
<dbReference type="GeneID" id="70128348"/>
<reference evidence="3" key="1">
    <citation type="journal article" date="2021" name="Nat. Commun.">
        <title>Genetic determinants of endophytism in the Arabidopsis root mycobiome.</title>
        <authorList>
            <person name="Mesny F."/>
            <person name="Miyauchi S."/>
            <person name="Thiergart T."/>
            <person name="Pickel B."/>
            <person name="Atanasova L."/>
            <person name="Karlsson M."/>
            <person name="Huettel B."/>
            <person name="Barry K.W."/>
            <person name="Haridas S."/>
            <person name="Chen C."/>
            <person name="Bauer D."/>
            <person name="Andreopoulos W."/>
            <person name="Pangilinan J."/>
            <person name="LaButti K."/>
            <person name="Riley R."/>
            <person name="Lipzen A."/>
            <person name="Clum A."/>
            <person name="Drula E."/>
            <person name="Henrissat B."/>
            <person name="Kohler A."/>
            <person name="Grigoriev I.V."/>
            <person name="Martin F.M."/>
            <person name="Hacquard S."/>
        </authorList>
    </citation>
    <scope>NUCLEOTIDE SEQUENCE</scope>
    <source>
        <strain evidence="3">MPI-SDFR-AT-0073</strain>
    </source>
</reference>
<comment type="caution">
    <text evidence="3">The sequence shown here is derived from an EMBL/GenBank/DDBJ whole genome shotgun (WGS) entry which is preliminary data.</text>
</comment>
<evidence type="ECO:0000313" key="4">
    <source>
        <dbReference type="Proteomes" id="UP000758603"/>
    </source>
</evidence>
<name>A0A9P9A152_9PEZI</name>
<sequence length="190" mass="21275">MPNLVEQQFLAQSFVGKFEFLLAQANDWFRSENKNIFTCAACSCQGTITRRLTGPAAAQKVNQVQDTGGRPAETTESRRPDRSFVFVVRKASNIYAAPRTIVPVKLGCPKARLKGKARKQVQKTQQPVRPKEGKCTLAIKDFVPMAECNVKQADAKIQGYLPRTLDRVIEVRYTFVSKVGFMGQTVRYGK</sequence>
<keyword evidence="4" id="KW-1185">Reference proteome</keyword>
<dbReference type="EMBL" id="JAGPXC010000002">
    <property type="protein sequence ID" value="KAH6656675.1"/>
    <property type="molecule type" value="Genomic_DNA"/>
</dbReference>
<evidence type="ECO:0000256" key="1">
    <source>
        <dbReference type="SAM" id="MobiDB-lite"/>
    </source>
</evidence>
<gene>
    <name evidence="3" type="ORF">BKA67DRAFT_531934</name>
</gene>
<protein>
    <recommendedName>
        <fullName evidence="2">DUF6604 domain-containing protein</fullName>
    </recommendedName>
</protein>
<feature type="domain" description="DUF6604" evidence="2">
    <location>
        <begin position="107"/>
        <end position="178"/>
    </location>
</feature>
<dbReference type="Pfam" id="PF20253">
    <property type="entry name" value="DUF6604"/>
    <property type="match status" value="1"/>
</dbReference>
<dbReference type="Proteomes" id="UP000758603">
    <property type="component" value="Unassembled WGS sequence"/>
</dbReference>
<proteinExistence type="predicted"/>